<comment type="function">
    <text evidence="10 12">Plays a role in maintaining the mitochondrial genome and in controlling the mtDNA escape. Involved in the regulation of mtDNA nucleotide structure and number. May have a dispensable role in early maturation of pre-rRNA.</text>
</comment>
<dbReference type="PANTHER" id="PTHR32198">
    <property type="entry name" value="MITOCHONDRIAL ESCAPE PROTEIN 2"/>
    <property type="match status" value="1"/>
</dbReference>
<dbReference type="InterPro" id="IPR018850">
    <property type="entry name" value="Mt_escape_2_C"/>
</dbReference>
<evidence type="ECO:0000256" key="2">
    <source>
        <dbReference type="ARBA" id="ARBA00010320"/>
    </source>
</evidence>
<dbReference type="OrthoDB" id="10267654at2759"/>
<evidence type="ECO:0000256" key="3">
    <source>
        <dbReference type="ARBA" id="ARBA00020222"/>
    </source>
</evidence>
<reference evidence="14" key="1">
    <citation type="submission" date="2022-07" db="EMBL/GenBank/DDBJ databases">
        <title>Phylogenomic reconstructions and comparative analyses of Kickxellomycotina fungi.</title>
        <authorList>
            <person name="Reynolds N.K."/>
            <person name="Stajich J.E."/>
            <person name="Barry K."/>
            <person name="Grigoriev I.V."/>
            <person name="Crous P."/>
            <person name="Smith M.E."/>
        </authorList>
    </citation>
    <scope>NUCLEOTIDE SEQUENCE</scope>
    <source>
        <strain evidence="14">NBRC 100468</strain>
    </source>
</reference>
<keyword evidence="5 12" id="KW-0999">Mitochondrion inner membrane</keyword>
<evidence type="ECO:0000256" key="6">
    <source>
        <dbReference type="ARBA" id="ARBA00022946"/>
    </source>
</evidence>
<keyword evidence="15" id="KW-1185">Reference proteome</keyword>
<dbReference type="Pfam" id="PF10443">
    <property type="entry name" value="RNA12"/>
    <property type="match status" value="1"/>
</dbReference>
<dbReference type="InterPro" id="IPR039627">
    <property type="entry name" value="Yme2_C"/>
</dbReference>
<dbReference type="GO" id="GO:0005743">
    <property type="term" value="C:mitochondrial inner membrane"/>
    <property type="evidence" value="ECO:0007669"/>
    <property type="project" value="UniProtKB-SubCell"/>
</dbReference>
<comment type="caution">
    <text evidence="14">The sequence shown here is derived from an EMBL/GenBank/DDBJ whole genome shotgun (WGS) entry which is preliminary data.</text>
</comment>
<evidence type="ECO:0000256" key="4">
    <source>
        <dbReference type="ARBA" id="ARBA00022692"/>
    </source>
</evidence>
<name>A0A9W8DUA0_9FUNG</name>
<comment type="subcellular location">
    <subcellularLocation>
        <location evidence="1 12">Mitochondrion inner membrane</location>
        <topology evidence="1 12">Single-pass membrane protein</topology>
    </subcellularLocation>
</comment>
<dbReference type="InterPro" id="IPR000504">
    <property type="entry name" value="RRM_dom"/>
</dbReference>
<dbReference type="Proteomes" id="UP001150538">
    <property type="component" value="Unassembled WGS sequence"/>
</dbReference>
<comment type="similarity">
    <text evidence="2 12">Belongs to the YME2 family.</text>
</comment>
<dbReference type="PROSITE" id="PS50102">
    <property type="entry name" value="RRM"/>
    <property type="match status" value="1"/>
</dbReference>
<gene>
    <name evidence="14" type="primary">YME2</name>
    <name evidence="14" type="ORF">H4219_002512</name>
</gene>
<keyword evidence="8 12" id="KW-0496">Mitochondrion</keyword>
<keyword evidence="9" id="KW-0472">Membrane</keyword>
<evidence type="ECO:0000313" key="15">
    <source>
        <dbReference type="Proteomes" id="UP001150538"/>
    </source>
</evidence>
<dbReference type="EMBL" id="JANBPU010000042">
    <property type="protein sequence ID" value="KAJ1918575.1"/>
    <property type="molecule type" value="Genomic_DNA"/>
</dbReference>
<evidence type="ECO:0000313" key="14">
    <source>
        <dbReference type="EMBL" id="KAJ1918575.1"/>
    </source>
</evidence>
<protein>
    <recommendedName>
        <fullName evidence="3 12">Mitochondrial escape protein 2</fullName>
    </recommendedName>
</protein>
<evidence type="ECO:0000256" key="10">
    <source>
        <dbReference type="ARBA" id="ARBA00025276"/>
    </source>
</evidence>
<sequence>MLALRYSPPSSMLKHAMLGVRPYTLATRSLKSIYKYEGVKSAIDDSNRHTAALYLDNVYPVKWGRYDFIPSLFLYRNSTALLKDVNAYLPSQLPYDFHVTKVQQRVRDGGAIVNFTFKPDGERKSAESEAVDTILRDVRDRLDKKSSRAWFNFQRVRVFRVMGKPFSEDIINRYPTLKLKVDFVGPNLNEEKLFEEYRRYGTIYSITPLPVKDKNSNGSAIVQFTRLRAATSAQNCTHGHLVDSTILNVSFVKPSLPILLAAIVAFIYAIFDPVRVFFVTNKITGGFDIKKIPLIGNIGKDGITSLITDLYTSFISVSSHHKEEKHIGKERHEGRSRLDAMLNEVPDTFILLTGAKGSGKTAIILEATSKKKYKLFINTDPMNKARSFSEQLESLAKQVGYRPLLGFISTLTGAAELLIAATTGQKPDIASTPRSQIEKILECATEALRNLKEKQMEKLKYEAAKSGKRGDVEVIPPEDIPVVIISRFMDRPTPFASAIAEWAAELVENGLANVIVSTRNVSALRELQRALPQKTVNLLSINDASPEMAKSMVESQLTYSIEKTKSQRLKDIDLSSVIDKAVRILGGRLQDLQLFTQKVIGGQDPEDALEDVIQKSITEIRKHAFDNDSEGAVTEHAWTPEQFWYILTMLAESETVSYDKVRMSPLFKGDDKAIIGLEGAELISMLYNNDRPTMIRSGRPIYKSAFRRILDDVGFAGAMTIRVNNAYIKQETKKLEDAEAELSTLASLQPAFASEDTSASDDSKSQKSWWQWAFGLQWGKQPKDNSTKYLPGLPNELQSRALFLLKTIKGSQEKIEVYQAENSRISTTIEGL</sequence>
<evidence type="ECO:0000256" key="9">
    <source>
        <dbReference type="ARBA" id="ARBA00023136"/>
    </source>
</evidence>
<evidence type="ECO:0000256" key="11">
    <source>
        <dbReference type="PROSITE-ProRule" id="PRU00176"/>
    </source>
</evidence>
<evidence type="ECO:0000256" key="12">
    <source>
        <dbReference type="RuleBase" id="RU367108"/>
    </source>
</evidence>
<evidence type="ECO:0000256" key="7">
    <source>
        <dbReference type="ARBA" id="ARBA00022989"/>
    </source>
</evidence>
<dbReference type="PANTHER" id="PTHR32198:SF2">
    <property type="entry name" value="MITOCHONDRIAL ESCAPE PROTEIN 2"/>
    <property type="match status" value="1"/>
</dbReference>
<dbReference type="SUPFAM" id="SSF54928">
    <property type="entry name" value="RNA-binding domain, RBD"/>
    <property type="match status" value="1"/>
</dbReference>
<keyword evidence="11 12" id="KW-0694">RNA-binding</keyword>
<dbReference type="SMART" id="SM00360">
    <property type="entry name" value="RRM"/>
    <property type="match status" value="1"/>
</dbReference>
<dbReference type="GO" id="GO:0006397">
    <property type="term" value="P:mRNA processing"/>
    <property type="evidence" value="ECO:0007669"/>
    <property type="project" value="UniProtKB-UniRule"/>
</dbReference>
<proteinExistence type="inferred from homology"/>
<keyword evidence="12" id="KW-0507">mRNA processing</keyword>
<organism evidence="14 15">
    <name type="scientific">Mycoemilia scoparia</name>
    <dbReference type="NCBI Taxonomy" id="417184"/>
    <lineage>
        <taxon>Eukaryota</taxon>
        <taxon>Fungi</taxon>
        <taxon>Fungi incertae sedis</taxon>
        <taxon>Zoopagomycota</taxon>
        <taxon>Kickxellomycotina</taxon>
        <taxon>Kickxellomycetes</taxon>
        <taxon>Kickxellales</taxon>
        <taxon>Kickxellaceae</taxon>
        <taxon>Mycoemilia</taxon>
    </lineage>
</organism>
<evidence type="ECO:0000259" key="13">
    <source>
        <dbReference type="PROSITE" id="PS50102"/>
    </source>
</evidence>
<dbReference type="InterPro" id="IPR035979">
    <property type="entry name" value="RBD_domain_sf"/>
</dbReference>
<dbReference type="AlphaFoldDB" id="A0A9W8DUA0"/>
<evidence type="ECO:0000256" key="5">
    <source>
        <dbReference type="ARBA" id="ARBA00022792"/>
    </source>
</evidence>
<keyword evidence="6" id="KW-0809">Transit peptide</keyword>
<keyword evidence="4" id="KW-0812">Transmembrane</keyword>
<dbReference type="GO" id="GO:0003723">
    <property type="term" value="F:RNA binding"/>
    <property type="evidence" value="ECO:0007669"/>
    <property type="project" value="UniProtKB-UniRule"/>
</dbReference>
<dbReference type="Pfam" id="PF00076">
    <property type="entry name" value="RRM_1"/>
    <property type="match status" value="1"/>
</dbReference>
<feature type="domain" description="RRM" evidence="13">
    <location>
        <begin position="177"/>
        <end position="254"/>
    </location>
</feature>
<evidence type="ECO:0000256" key="8">
    <source>
        <dbReference type="ARBA" id="ARBA00023128"/>
    </source>
</evidence>
<evidence type="ECO:0000256" key="1">
    <source>
        <dbReference type="ARBA" id="ARBA00004434"/>
    </source>
</evidence>
<accession>A0A9W8DUA0</accession>
<dbReference type="Gene3D" id="3.30.70.330">
    <property type="match status" value="1"/>
</dbReference>
<dbReference type="InterPro" id="IPR012677">
    <property type="entry name" value="Nucleotide-bd_a/b_plait_sf"/>
</dbReference>
<keyword evidence="7" id="KW-1133">Transmembrane helix</keyword>